<dbReference type="AlphaFoldDB" id="A0A922SHH2"/>
<evidence type="ECO:0000313" key="1">
    <source>
        <dbReference type="EMBL" id="KAH9637891.1"/>
    </source>
</evidence>
<comment type="caution">
    <text evidence="1">The sequence shown here is derived from an EMBL/GenBank/DDBJ whole genome shotgun (WGS) entry which is preliminary data.</text>
</comment>
<accession>A0A922SHH2</accession>
<reference evidence="1" key="1">
    <citation type="journal article" date="2021" name="G3 (Bethesda)">
        <title>Genome and transcriptome analysis of the beet armyworm Spodoptera exigua reveals targets for pest control. .</title>
        <authorList>
            <person name="Simon S."/>
            <person name="Breeschoten T."/>
            <person name="Jansen H.J."/>
            <person name="Dirks R.P."/>
            <person name="Schranz M.E."/>
            <person name="Ros V.I.D."/>
        </authorList>
    </citation>
    <scope>NUCLEOTIDE SEQUENCE</scope>
    <source>
        <strain evidence="1">TB_SE_WUR_2020</strain>
    </source>
</reference>
<organism evidence="1 2">
    <name type="scientific">Spodoptera exigua</name>
    <name type="common">Beet armyworm</name>
    <name type="synonym">Noctua fulgens</name>
    <dbReference type="NCBI Taxonomy" id="7107"/>
    <lineage>
        <taxon>Eukaryota</taxon>
        <taxon>Metazoa</taxon>
        <taxon>Ecdysozoa</taxon>
        <taxon>Arthropoda</taxon>
        <taxon>Hexapoda</taxon>
        <taxon>Insecta</taxon>
        <taxon>Pterygota</taxon>
        <taxon>Neoptera</taxon>
        <taxon>Endopterygota</taxon>
        <taxon>Lepidoptera</taxon>
        <taxon>Glossata</taxon>
        <taxon>Ditrysia</taxon>
        <taxon>Noctuoidea</taxon>
        <taxon>Noctuidae</taxon>
        <taxon>Amphipyrinae</taxon>
        <taxon>Spodoptera</taxon>
    </lineage>
</organism>
<dbReference type="OrthoDB" id="8193306at2759"/>
<sequence>MQLIQEYGLDCVLNAYAQELRSMGETEEATIVNIIRTASKNDKKKFLKFITENPEDVTPFTKEEALRTFIDLDLNKEQYGKLRMCLADKNCSVFPSYPTLAEAKKICYPPDSSITITNISAKVNLQDLLDHTVARILLIDSVYKNGLRQMKLFCKWGCDGSSGQSEYKQVLPEESDFTSDANLFIASLVLILTHR</sequence>
<evidence type="ECO:0000313" key="2">
    <source>
        <dbReference type="Proteomes" id="UP000814243"/>
    </source>
</evidence>
<dbReference type="EMBL" id="JACEFF010000432">
    <property type="protein sequence ID" value="KAH9637891.1"/>
    <property type="molecule type" value="Genomic_DNA"/>
</dbReference>
<gene>
    <name evidence="1" type="ORF">HF086_013377</name>
</gene>
<dbReference type="Proteomes" id="UP000814243">
    <property type="component" value="Unassembled WGS sequence"/>
</dbReference>
<protein>
    <submittedName>
        <fullName evidence="1">Uncharacterized protein</fullName>
    </submittedName>
</protein>
<name>A0A922SHH2_SPOEX</name>
<proteinExistence type="predicted"/>